<dbReference type="AlphaFoldDB" id="A0A814WC09"/>
<keyword evidence="3" id="KW-1185">Reference proteome</keyword>
<protein>
    <submittedName>
        <fullName evidence="1">Uncharacterized protein</fullName>
    </submittedName>
</protein>
<dbReference type="Proteomes" id="UP000663832">
    <property type="component" value="Unassembled WGS sequence"/>
</dbReference>
<reference evidence="1" key="1">
    <citation type="submission" date="2021-02" db="EMBL/GenBank/DDBJ databases">
        <authorList>
            <person name="Nowell W R."/>
        </authorList>
    </citation>
    <scope>NUCLEOTIDE SEQUENCE</scope>
</reference>
<dbReference type="OrthoDB" id="410155at2759"/>
<dbReference type="EMBL" id="CAJNOM010000478">
    <property type="protein sequence ID" value="CAF1460416.1"/>
    <property type="molecule type" value="Genomic_DNA"/>
</dbReference>
<evidence type="ECO:0000313" key="3">
    <source>
        <dbReference type="Proteomes" id="UP000663832"/>
    </source>
</evidence>
<comment type="caution">
    <text evidence="1">The sequence shown here is derived from an EMBL/GenBank/DDBJ whole genome shotgun (WGS) entry which is preliminary data.</text>
</comment>
<evidence type="ECO:0000313" key="4">
    <source>
        <dbReference type="Proteomes" id="UP000663877"/>
    </source>
</evidence>
<gene>
    <name evidence="1" type="ORF">BJG266_LOCUS26649</name>
    <name evidence="2" type="ORF">QVE165_LOCUS40906</name>
</gene>
<dbReference type="EMBL" id="CAJNOI010000227">
    <property type="protein sequence ID" value="CAF1196578.1"/>
    <property type="molecule type" value="Genomic_DNA"/>
</dbReference>
<proteinExistence type="predicted"/>
<accession>A0A814WC09</accession>
<sequence>MPLGTVSGHKPLTFDLMIMADDKPPSPRIQFSFKLANWSLYRHILNEKLMQWDVNRKIVSTNDIDEYTTFISESIVAAARSSIPQSSGKINIEISPVTKRLINLKHQFYRSWKKYGVGKNQYYRYEMIELLV</sequence>
<evidence type="ECO:0000313" key="1">
    <source>
        <dbReference type="EMBL" id="CAF1196578.1"/>
    </source>
</evidence>
<evidence type="ECO:0000313" key="2">
    <source>
        <dbReference type="EMBL" id="CAF1460416.1"/>
    </source>
</evidence>
<organism evidence="1 4">
    <name type="scientific">Adineta steineri</name>
    <dbReference type="NCBI Taxonomy" id="433720"/>
    <lineage>
        <taxon>Eukaryota</taxon>
        <taxon>Metazoa</taxon>
        <taxon>Spiralia</taxon>
        <taxon>Gnathifera</taxon>
        <taxon>Rotifera</taxon>
        <taxon>Eurotatoria</taxon>
        <taxon>Bdelloidea</taxon>
        <taxon>Adinetida</taxon>
        <taxon>Adinetidae</taxon>
        <taxon>Adineta</taxon>
    </lineage>
</organism>
<name>A0A814WC09_9BILA</name>
<dbReference type="Proteomes" id="UP000663877">
    <property type="component" value="Unassembled WGS sequence"/>
</dbReference>